<reference evidence="2" key="2">
    <citation type="journal article" date="2023" name="IMA Fungus">
        <title>Comparative genomic study of the Penicillium genus elucidates a diverse pangenome and 15 lateral gene transfer events.</title>
        <authorList>
            <person name="Petersen C."/>
            <person name="Sorensen T."/>
            <person name="Nielsen M.R."/>
            <person name="Sondergaard T.E."/>
            <person name="Sorensen J.L."/>
            <person name="Fitzpatrick D.A."/>
            <person name="Frisvad J.C."/>
            <person name="Nielsen K.L."/>
        </authorList>
    </citation>
    <scope>NUCLEOTIDE SEQUENCE</scope>
    <source>
        <strain evidence="2">IBT 16849</strain>
    </source>
</reference>
<name>A0A9W9M5H9_9EURO</name>
<dbReference type="PANTHER" id="PTHR36205">
    <property type="entry name" value="CHROMOSOME 19, WHOLE GENOME SHOTGUN SEQUENCE"/>
    <property type="match status" value="1"/>
</dbReference>
<feature type="compositionally biased region" description="Pro residues" evidence="1">
    <location>
        <begin position="189"/>
        <end position="198"/>
    </location>
</feature>
<evidence type="ECO:0000313" key="2">
    <source>
        <dbReference type="EMBL" id="KAJ5189638.1"/>
    </source>
</evidence>
<evidence type="ECO:0000256" key="1">
    <source>
        <dbReference type="SAM" id="MobiDB-lite"/>
    </source>
</evidence>
<keyword evidence="3" id="KW-1185">Reference proteome</keyword>
<dbReference type="InterPro" id="IPR021822">
    <property type="entry name" value="DUF3405"/>
</dbReference>
<dbReference type="Pfam" id="PF11885">
    <property type="entry name" value="DUF3405"/>
    <property type="match status" value="1"/>
</dbReference>
<feature type="non-terminal residue" evidence="2">
    <location>
        <position position="603"/>
    </location>
</feature>
<gene>
    <name evidence="2" type="ORF">N7472_008652</name>
</gene>
<protein>
    <submittedName>
        <fullName evidence="2">Uncharacterized protein</fullName>
    </submittedName>
</protein>
<comment type="caution">
    <text evidence="2">The sequence shown here is derived from an EMBL/GenBank/DDBJ whole genome shotgun (WGS) entry which is preliminary data.</text>
</comment>
<dbReference type="EMBL" id="JAPQKP010000005">
    <property type="protein sequence ID" value="KAJ5189638.1"/>
    <property type="molecule type" value="Genomic_DNA"/>
</dbReference>
<feature type="region of interest" description="Disordered" evidence="1">
    <location>
        <begin position="180"/>
        <end position="218"/>
    </location>
</feature>
<dbReference type="AlphaFoldDB" id="A0A9W9M5H9"/>
<organism evidence="2 3">
    <name type="scientific">Penicillium cf. griseofulvum</name>
    <dbReference type="NCBI Taxonomy" id="2972120"/>
    <lineage>
        <taxon>Eukaryota</taxon>
        <taxon>Fungi</taxon>
        <taxon>Dikarya</taxon>
        <taxon>Ascomycota</taxon>
        <taxon>Pezizomycotina</taxon>
        <taxon>Eurotiomycetes</taxon>
        <taxon>Eurotiomycetidae</taxon>
        <taxon>Eurotiales</taxon>
        <taxon>Aspergillaceae</taxon>
        <taxon>Penicillium</taxon>
    </lineage>
</organism>
<accession>A0A9W9M5H9</accession>
<proteinExistence type="predicted"/>
<dbReference type="PANTHER" id="PTHR36205:SF4">
    <property type="match status" value="1"/>
</dbReference>
<reference evidence="2" key="1">
    <citation type="submission" date="2022-11" db="EMBL/GenBank/DDBJ databases">
        <authorList>
            <person name="Petersen C."/>
        </authorList>
    </citation>
    <scope>NUCLEOTIDE SEQUENCE</scope>
    <source>
        <strain evidence="2">IBT 16849</strain>
    </source>
</reference>
<dbReference type="Proteomes" id="UP001150879">
    <property type="component" value="Unassembled WGS sequence"/>
</dbReference>
<sequence>LQRETPFAVPLEDIFWHCSLYYHCSSSTIYIVICPGDVVSNISRELKPEDDQSPPALEPIGLGTLHDEKFYRGGTLTVNGTPAIPAIYDPYPEYNSQQWHDEFVGNFQACEGPRGKTLSRTSPKDMMSVYPGIQKDFPSPMLGSYSTTGIDGYVCADRSSQLGAYGSASDVNWNETNWGSLQSRRHHPTSPPSLPLHPPLSTRTFRNQAPPSPDNLQHKTRSAVILRAWSDMEWTENIKQNIRLLIMELSLHSGSEYEVVILLHVKDKSIPIYTEDPLVMNDIKAQFVPAEFHNMVVFFNDHTLASWYRKVEEHSSGLQYWQPLQAFSRVFQDFDYYWQFEMSSRFTGHTYHFLEKSTEFAKRQPRKYLWERNAYFYIPGTHGTWNNFVRGIKSSMKGRMSVWGSNSIPQVTPVGPSPPVASPDDDDYEWGVGEEADLITFLPIFDPTNTKWLFGDHFWGISEGVNPPRVASVVAMARVSKNLLDQMHNLQVQQGIGIFTEMTAPTLALWHGLKAVYVPHPLYVDGKWTPKELGRILNPGEPDKINGGENSFWNWDHRWDHILYRMTYMFTTQTAEDFYRRWLGYPVDSNQYTDGLREKKTQE</sequence>
<evidence type="ECO:0000313" key="3">
    <source>
        <dbReference type="Proteomes" id="UP001150879"/>
    </source>
</evidence>